<gene>
    <name evidence="3" type="ORF">TSAR_001692</name>
</gene>
<accession>A0A232EGC2</accession>
<dbReference type="AlphaFoldDB" id="A0A232EGC2"/>
<keyword evidence="1" id="KW-0812">Transmembrane</keyword>
<evidence type="ECO:0000313" key="3">
    <source>
        <dbReference type="EMBL" id="OXU17409.1"/>
    </source>
</evidence>
<dbReference type="EMBL" id="NNAY01004788">
    <property type="protein sequence ID" value="OXU17409.1"/>
    <property type="molecule type" value="Genomic_DNA"/>
</dbReference>
<feature type="domain" description="Ionotropic receptor 75a N-terminal" evidence="2">
    <location>
        <begin position="2"/>
        <end position="99"/>
    </location>
</feature>
<evidence type="ECO:0000259" key="2">
    <source>
        <dbReference type="Pfam" id="PF24576"/>
    </source>
</evidence>
<proteinExistence type="predicted"/>
<keyword evidence="1" id="KW-1133">Transmembrane helix</keyword>
<dbReference type="STRING" id="543379.A0A232EGC2"/>
<protein>
    <recommendedName>
        <fullName evidence="2">Ionotropic receptor 75a N-terminal domain-containing protein</fullName>
    </recommendedName>
</protein>
<organism evidence="3 4">
    <name type="scientific">Trichomalopsis sarcophagae</name>
    <dbReference type="NCBI Taxonomy" id="543379"/>
    <lineage>
        <taxon>Eukaryota</taxon>
        <taxon>Metazoa</taxon>
        <taxon>Ecdysozoa</taxon>
        <taxon>Arthropoda</taxon>
        <taxon>Hexapoda</taxon>
        <taxon>Insecta</taxon>
        <taxon>Pterygota</taxon>
        <taxon>Neoptera</taxon>
        <taxon>Endopterygota</taxon>
        <taxon>Hymenoptera</taxon>
        <taxon>Apocrita</taxon>
        <taxon>Proctotrupomorpha</taxon>
        <taxon>Chalcidoidea</taxon>
        <taxon>Pteromalidae</taxon>
        <taxon>Pteromalinae</taxon>
        <taxon>Trichomalopsis</taxon>
    </lineage>
</organism>
<dbReference type="Proteomes" id="UP000215335">
    <property type="component" value="Unassembled WGS sequence"/>
</dbReference>
<keyword evidence="1" id="KW-0472">Membrane</keyword>
<reference evidence="3 4" key="1">
    <citation type="journal article" date="2017" name="Curr. Biol.">
        <title>The Evolution of Venom by Co-option of Single-Copy Genes.</title>
        <authorList>
            <person name="Martinson E.O."/>
            <person name="Mrinalini"/>
            <person name="Kelkar Y.D."/>
            <person name="Chang C.H."/>
            <person name="Werren J.H."/>
        </authorList>
    </citation>
    <scope>NUCLEOTIDE SEQUENCE [LARGE SCALE GENOMIC DNA]</scope>
    <source>
        <strain evidence="3 4">Alberta</strain>
        <tissue evidence="3">Whole body</tissue>
    </source>
</reference>
<keyword evidence="4" id="KW-1185">Reference proteome</keyword>
<feature type="transmembrane region" description="Helical" evidence="1">
    <location>
        <begin position="347"/>
        <end position="369"/>
    </location>
</feature>
<name>A0A232EGC2_9HYME</name>
<comment type="caution">
    <text evidence="3">The sequence shown here is derived from an EMBL/GenBank/DDBJ whole genome shotgun (WGS) entry which is preliminary data.</text>
</comment>
<dbReference type="Pfam" id="PF24576">
    <property type="entry name" value="IR75A_N"/>
    <property type="match status" value="1"/>
</dbReference>
<dbReference type="InterPro" id="IPR057074">
    <property type="entry name" value="IR75A_N"/>
</dbReference>
<dbReference type="OrthoDB" id="413361at2759"/>
<sequence>MFGELHYWVILGSDLKNLFELIDDRAFGLGTDLIAVVPLNDTEDRYELYDVYSISKERGIPMKVTLFGIWNNQEGLNITLLQTKFERRSNLERLIIKATYFKLIYRPDNMSLEDYFNDYENSVGDAITKFGFQLISHLADLYNFSTSLRSGAKRRVKLNHLSQEYPQTAKILKSRLFVTKVVLICTMGLAHERTYNEFGKLHMKMASEAMVYLEFFLKYYFPYEIPSFLKLPENEKLMNPDKGMQLVEEGGLAYHMHPVVCYPIIDKLFDNREICELMEVHVARPTRTAFGATMNSSFVEIARVGFTKINEVGLRHRQYLKWSHLKRPCRKDILSAASINIYEFSPYLLLLAVEIMMSTTLCLIEVILVNHGMCINIRNIVCTEHVSVSYRSFKPRDRRTNESRSFESFLQKPDWESQIFYQIYCLKLPESEQYRLPEVGMQLVQKGGYAYHTHPDVGYRLIHKYYTSNARFAS</sequence>
<evidence type="ECO:0000256" key="1">
    <source>
        <dbReference type="SAM" id="Phobius"/>
    </source>
</evidence>
<evidence type="ECO:0000313" key="4">
    <source>
        <dbReference type="Proteomes" id="UP000215335"/>
    </source>
</evidence>